<dbReference type="NCBIfam" id="TIGR04105">
    <property type="entry name" value="FeFe_hydrog_B1"/>
    <property type="match status" value="1"/>
</dbReference>
<accession>A0A2S6FVB9</accession>
<proteinExistence type="predicted"/>
<dbReference type="PANTHER" id="PTHR11615">
    <property type="entry name" value="NITRATE, FORMATE, IRON DEHYDROGENASE"/>
    <property type="match status" value="1"/>
</dbReference>
<feature type="domain" description="4Fe-4S ferredoxin-type" evidence="4">
    <location>
        <begin position="180"/>
        <end position="209"/>
    </location>
</feature>
<dbReference type="InterPro" id="IPR027631">
    <property type="entry name" value="Mono_FeFe_hydrog"/>
</dbReference>
<dbReference type="Pfam" id="PF00037">
    <property type="entry name" value="Fer4"/>
    <property type="match status" value="1"/>
</dbReference>
<dbReference type="OrthoDB" id="9798098at2"/>
<dbReference type="AlphaFoldDB" id="A0A2S6FVB9"/>
<protein>
    <submittedName>
        <fullName evidence="5">Ferredoxin hydrogenase large subunit</fullName>
    </submittedName>
</protein>
<dbReference type="Proteomes" id="UP000239863">
    <property type="component" value="Unassembled WGS sequence"/>
</dbReference>
<feature type="domain" description="4Fe-4S ferredoxin-type" evidence="4">
    <location>
        <begin position="133"/>
        <end position="162"/>
    </location>
</feature>
<dbReference type="GeneID" id="75089346"/>
<dbReference type="STRING" id="37659.GCA_000703125_00393"/>
<dbReference type="Gene3D" id="3.30.70.20">
    <property type="match status" value="2"/>
</dbReference>
<reference evidence="5 6" key="1">
    <citation type="submission" date="2018-02" db="EMBL/GenBank/DDBJ databases">
        <title>Genomic Encyclopedia of Archaeal and Bacterial Type Strains, Phase II (KMG-II): from individual species to whole genera.</title>
        <authorList>
            <person name="Goeker M."/>
        </authorList>
    </citation>
    <scope>NUCLEOTIDE SEQUENCE [LARGE SCALE GENOMIC DNA]</scope>
    <source>
        <strain evidence="5 6">DSM 15099</strain>
    </source>
</reference>
<name>A0A2S6FVB9_9CLOT</name>
<dbReference type="EMBL" id="PTIS01000017">
    <property type="protein sequence ID" value="PPK46310.1"/>
    <property type="molecule type" value="Genomic_DNA"/>
</dbReference>
<dbReference type="SUPFAM" id="SSF54862">
    <property type="entry name" value="4Fe-4S ferredoxins"/>
    <property type="match status" value="1"/>
</dbReference>
<evidence type="ECO:0000313" key="5">
    <source>
        <dbReference type="EMBL" id="PPK46310.1"/>
    </source>
</evidence>
<dbReference type="PROSITE" id="PS00198">
    <property type="entry name" value="4FE4S_FER_1"/>
    <property type="match status" value="1"/>
</dbReference>
<dbReference type="SUPFAM" id="SSF53920">
    <property type="entry name" value="Fe-only hydrogenase"/>
    <property type="match status" value="1"/>
</dbReference>
<feature type="domain" description="4Fe-4S ferredoxin-type" evidence="4">
    <location>
        <begin position="101"/>
        <end position="128"/>
    </location>
</feature>
<keyword evidence="3" id="KW-0411">Iron-sulfur</keyword>
<dbReference type="InterPro" id="IPR009016">
    <property type="entry name" value="Fe_hydrogenase"/>
</dbReference>
<evidence type="ECO:0000313" key="6">
    <source>
        <dbReference type="Proteomes" id="UP000239863"/>
    </source>
</evidence>
<dbReference type="InterPro" id="IPR017896">
    <property type="entry name" value="4Fe4S_Fe-S-bd"/>
</dbReference>
<dbReference type="InterPro" id="IPR004108">
    <property type="entry name" value="Fe_hydrogenase_lsu_C"/>
</dbReference>
<dbReference type="Gene3D" id="3.40.950.10">
    <property type="entry name" value="Fe-only Hydrogenase (Larger Subunit), Chain L, domain 3"/>
    <property type="match status" value="1"/>
</dbReference>
<sequence>MFHFETQLKRLKHEVLKDVAVLAIEDKLDDENLKSIPYKIISGNTPTYRCCVHKERSILNERVKLAMGCLPDGDHPKIEFIDIKDKKQIVYIIEAACDRCPINKYNVTEACRGCIAHKCMEVCPANAMIRVAGKAYINQELCKECGLCKKACPYDAISEVMRPCKVSCPTGALEVREEDRRAIIEEEHCINCGSCISACPFGAISDKSYIVPVVQELSKEDSNIYAVVAPAIAGQFGPKVTMGKVRDAFKKVGFKDIFEAACGADAVTVHEGKEFVERMEKGHKYMTNSCCPGFMNFIEKKFPDEIERVSTTVSPMIATARFIKSKDNLAKVIFVGPCVAKKSEATRDELKGDVDYVLTFEEIAAIMDAFSVDPENCEEQAIDEASIFGRGFANGGGLTAAIENFIKDSNIKVDFKPVRVSGAIEIKKAMTMAKVGRLGGNFIEGMMCEGGCTGGPATLLPPMKSKGLFIKFSNEASKKSVIENDRLKEFEKINLER</sequence>
<dbReference type="InterPro" id="IPR057431">
    <property type="entry name" value="LdpA_Fe-S-bd"/>
</dbReference>
<dbReference type="RefSeq" id="WP_029451048.1">
    <property type="nucleotide sequence ID" value="NZ_PTIS01000017.1"/>
</dbReference>
<gene>
    <name evidence="5" type="ORF">BD821_11711</name>
</gene>
<evidence type="ECO:0000259" key="4">
    <source>
        <dbReference type="PROSITE" id="PS51379"/>
    </source>
</evidence>
<evidence type="ECO:0000256" key="1">
    <source>
        <dbReference type="ARBA" id="ARBA00022723"/>
    </source>
</evidence>
<dbReference type="Pfam" id="PF25160">
    <property type="entry name" value="LdpA_Fe-S-bd"/>
    <property type="match status" value="1"/>
</dbReference>
<dbReference type="Pfam" id="PF02906">
    <property type="entry name" value="Fe_hyd_lg_C"/>
    <property type="match status" value="1"/>
</dbReference>
<keyword evidence="1" id="KW-0479">Metal-binding</keyword>
<comment type="caution">
    <text evidence="5">The sequence shown here is derived from an EMBL/GenBank/DDBJ whole genome shotgun (WGS) entry which is preliminary data.</text>
</comment>
<dbReference type="GO" id="GO:0051536">
    <property type="term" value="F:iron-sulfur cluster binding"/>
    <property type="evidence" value="ECO:0007669"/>
    <property type="project" value="UniProtKB-KW"/>
</dbReference>
<organism evidence="5 6">
    <name type="scientific">Clostridium algidicarnis DSM 15099</name>
    <dbReference type="NCBI Taxonomy" id="1121295"/>
    <lineage>
        <taxon>Bacteria</taxon>
        <taxon>Bacillati</taxon>
        <taxon>Bacillota</taxon>
        <taxon>Clostridia</taxon>
        <taxon>Eubacteriales</taxon>
        <taxon>Clostridiaceae</taxon>
        <taxon>Clostridium</taxon>
    </lineage>
</organism>
<keyword evidence="2" id="KW-0408">Iron</keyword>
<dbReference type="PROSITE" id="PS51379">
    <property type="entry name" value="4FE4S_FER_2"/>
    <property type="match status" value="3"/>
</dbReference>
<dbReference type="GO" id="GO:0046872">
    <property type="term" value="F:metal ion binding"/>
    <property type="evidence" value="ECO:0007669"/>
    <property type="project" value="UniProtKB-KW"/>
</dbReference>
<evidence type="ECO:0000256" key="3">
    <source>
        <dbReference type="ARBA" id="ARBA00023014"/>
    </source>
</evidence>
<evidence type="ECO:0000256" key="2">
    <source>
        <dbReference type="ARBA" id="ARBA00023004"/>
    </source>
</evidence>
<dbReference type="InterPro" id="IPR017900">
    <property type="entry name" value="4Fe4S_Fe_S_CS"/>
</dbReference>
<dbReference type="InterPro" id="IPR050340">
    <property type="entry name" value="Cytosolic_Fe-S_CAF"/>
</dbReference>